<evidence type="ECO:0000313" key="3">
    <source>
        <dbReference type="Proteomes" id="UP000004671"/>
    </source>
</evidence>
<dbReference type="AlphaFoldDB" id="H1XSU7"/>
<dbReference type="KEGG" id="caby:Cabys_3527"/>
<evidence type="ECO:0000313" key="1">
    <source>
        <dbReference type="EMBL" id="APF20273.1"/>
    </source>
</evidence>
<sequence length="163" mass="18449" precursor="true">MKFKGFKIIFWLFALGAFLFAQNYSLSLTTNFDPNRSVNWNLAVEINGIQNGERGIALSFPASRNFVPVQIKSGDRSYWLKEADTYPDSDRVIHWEKTDSLMILRFAQNFSAPAGKLTVFLNLANEGQRKTNGKLKLMALLAQGRLGAILSQIEFQIKQSVTR</sequence>
<reference evidence="1 4" key="2">
    <citation type="submission" date="2016-11" db="EMBL/GenBank/DDBJ databases">
        <title>Genomic analysis of Caldithrix abyssi and proposal of a novel bacterial phylum Caldithrichaeota.</title>
        <authorList>
            <person name="Kublanov I."/>
            <person name="Sigalova O."/>
            <person name="Gavrilov S."/>
            <person name="Lebedinsky A."/>
            <person name="Ivanova N."/>
            <person name="Daum C."/>
            <person name="Reddy T."/>
            <person name="Klenk H.P."/>
            <person name="Goker M."/>
            <person name="Reva O."/>
            <person name="Miroshnichenko M."/>
            <person name="Kyprides N."/>
            <person name="Woyke T."/>
            <person name="Gelfand M."/>
        </authorList>
    </citation>
    <scope>NUCLEOTIDE SEQUENCE [LARGE SCALE GENOMIC DNA]</scope>
    <source>
        <strain evidence="1 4">LF13</strain>
    </source>
</reference>
<protein>
    <submittedName>
        <fullName evidence="2">Uncharacterized protein</fullName>
    </submittedName>
</protein>
<dbReference type="RefSeq" id="WP_006927274.1">
    <property type="nucleotide sequence ID" value="NZ_CM001402.1"/>
</dbReference>
<dbReference type="Proteomes" id="UP000004671">
    <property type="component" value="Chromosome"/>
</dbReference>
<dbReference type="EMBL" id="CM001402">
    <property type="protein sequence ID" value="EHO40324.1"/>
    <property type="molecule type" value="Genomic_DNA"/>
</dbReference>
<organism evidence="2 3">
    <name type="scientific">Caldithrix abyssi DSM 13497</name>
    <dbReference type="NCBI Taxonomy" id="880073"/>
    <lineage>
        <taxon>Bacteria</taxon>
        <taxon>Pseudomonadati</taxon>
        <taxon>Calditrichota</taxon>
        <taxon>Calditrichia</taxon>
        <taxon>Calditrichales</taxon>
        <taxon>Calditrichaceae</taxon>
        <taxon>Caldithrix</taxon>
    </lineage>
</organism>
<name>H1XSU7_CALAY</name>
<dbReference type="PaxDb" id="880073-Calab_0684"/>
<reference evidence="2 3" key="1">
    <citation type="submission" date="2011-09" db="EMBL/GenBank/DDBJ databases">
        <title>The permanent draft genome of Caldithrix abyssi DSM 13497.</title>
        <authorList>
            <consortium name="US DOE Joint Genome Institute (JGI-PGF)"/>
            <person name="Lucas S."/>
            <person name="Han J."/>
            <person name="Lapidus A."/>
            <person name="Bruce D."/>
            <person name="Goodwin L."/>
            <person name="Pitluck S."/>
            <person name="Peters L."/>
            <person name="Kyrpides N."/>
            <person name="Mavromatis K."/>
            <person name="Ivanova N."/>
            <person name="Mikhailova N."/>
            <person name="Chertkov O."/>
            <person name="Detter J.C."/>
            <person name="Tapia R."/>
            <person name="Han C."/>
            <person name="Land M."/>
            <person name="Hauser L."/>
            <person name="Markowitz V."/>
            <person name="Cheng J.-F."/>
            <person name="Hugenholtz P."/>
            <person name="Woyke T."/>
            <person name="Wu D."/>
            <person name="Spring S."/>
            <person name="Brambilla E."/>
            <person name="Klenk H.-P."/>
            <person name="Eisen J.A."/>
        </authorList>
    </citation>
    <scope>NUCLEOTIDE SEQUENCE [LARGE SCALE GENOMIC DNA]</scope>
    <source>
        <strain evidence="2 3">DSM 13497</strain>
    </source>
</reference>
<proteinExistence type="predicted"/>
<evidence type="ECO:0000313" key="4">
    <source>
        <dbReference type="Proteomes" id="UP000183868"/>
    </source>
</evidence>
<dbReference type="EMBL" id="CP018099">
    <property type="protein sequence ID" value="APF20273.1"/>
    <property type="molecule type" value="Genomic_DNA"/>
</dbReference>
<keyword evidence="3" id="KW-1185">Reference proteome</keyword>
<dbReference type="InParanoid" id="H1XSU7"/>
<dbReference type="HOGENOM" id="CLU_1624083_0_0_0"/>
<dbReference type="Proteomes" id="UP000183868">
    <property type="component" value="Chromosome"/>
</dbReference>
<accession>H1XSU7</accession>
<evidence type="ECO:0000313" key="2">
    <source>
        <dbReference type="EMBL" id="EHO40324.1"/>
    </source>
</evidence>
<dbReference type="STRING" id="880073.Cabys_3527"/>
<gene>
    <name evidence="1" type="ORF">Cabys_3527</name>
    <name evidence="2" type="ORF">Calab_0684</name>
</gene>